<gene>
    <name evidence="1" type="ORF">D5S19_05350</name>
</gene>
<dbReference type="Proteomes" id="UP000285112">
    <property type="component" value="Unassembled WGS sequence"/>
</dbReference>
<dbReference type="AlphaFoldDB" id="A0A419I9K1"/>
<evidence type="ECO:0000313" key="2">
    <source>
        <dbReference type="Proteomes" id="UP000285112"/>
    </source>
</evidence>
<name>A0A419I9K1_9PSEU</name>
<keyword evidence="2" id="KW-1185">Reference proteome</keyword>
<organism evidence="1 2">
    <name type="scientific">Amycolatopsis panacis</name>
    <dbReference type="NCBI Taxonomy" id="2340917"/>
    <lineage>
        <taxon>Bacteria</taxon>
        <taxon>Bacillati</taxon>
        <taxon>Actinomycetota</taxon>
        <taxon>Actinomycetes</taxon>
        <taxon>Pseudonocardiales</taxon>
        <taxon>Pseudonocardiaceae</taxon>
        <taxon>Amycolatopsis</taxon>
    </lineage>
</organism>
<sequence>MTRAEIERDQVGYIQHIDVVVGHISDVQAGHSQRLDRIERVLTQHTDQLKAIKTTQDAMQIQLSEILTILRNGKTDG</sequence>
<accession>A0A419I9K1</accession>
<proteinExistence type="predicted"/>
<comment type="caution">
    <text evidence="1">The sequence shown here is derived from an EMBL/GenBank/DDBJ whole genome shotgun (WGS) entry which is preliminary data.</text>
</comment>
<dbReference type="EMBL" id="QZFV01000061">
    <property type="protein sequence ID" value="RJQ89095.1"/>
    <property type="molecule type" value="Genomic_DNA"/>
</dbReference>
<dbReference type="RefSeq" id="WP_120022200.1">
    <property type="nucleotide sequence ID" value="NZ_QZFV01000061.1"/>
</dbReference>
<protein>
    <submittedName>
        <fullName evidence="1">Uncharacterized protein</fullName>
    </submittedName>
</protein>
<reference evidence="1 2" key="1">
    <citation type="submission" date="2018-09" db="EMBL/GenBank/DDBJ databases">
        <title>YIM PH 21725 draft genome.</title>
        <authorList>
            <person name="Miao C."/>
        </authorList>
    </citation>
    <scope>NUCLEOTIDE SEQUENCE [LARGE SCALE GENOMIC DNA]</scope>
    <source>
        <strain evidence="2">YIM PH21725</strain>
    </source>
</reference>
<evidence type="ECO:0000313" key="1">
    <source>
        <dbReference type="EMBL" id="RJQ89095.1"/>
    </source>
</evidence>